<evidence type="ECO:0000256" key="1">
    <source>
        <dbReference type="SAM" id="Phobius"/>
    </source>
</evidence>
<keyword evidence="1" id="KW-1133">Transmembrane helix</keyword>
<gene>
    <name evidence="2" type="ORF">PCHDS_000535000</name>
</gene>
<sequence length="298" mass="34370">MSEKLCKAINAIDNPIVADLGDSLKLFINNNLTSNDYCGPNESEEKGDCISYSKLVNYAFITLIKHFKYIVDDDEGALEYDNLVYYAILWLSYKLNRVSYVDFSNLNDFHNKYIKDNEEIIGDKAYSSYKNSIEKKHDLMNMNIKDMLNFYTPLKSLCNMHIECNENNPNCTKCSQKAKEFVDEYQKLKNNSSIARNGLCSQILSTLSNDYDILKSKCKDCSSFPTIEETQHTAQGSEGTSSNLPIASKLIPVLLTFTIPFFLGVAYKYSLFGFDKRLQKQYLRERLKKLKKKMNHYM</sequence>
<name>A0A1C6WNW9_PLACE</name>
<dbReference type="AlphaFoldDB" id="A0A1C6WNW9"/>
<dbReference type="InterPro" id="IPR006477">
    <property type="entry name" value="Yir_bir_cir"/>
</dbReference>
<dbReference type="Pfam" id="PF06022">
    <property type="entry name" value="Cir_Bir_Yir"/>
    <property type="match status" value="1"/>
</dbReference>
<reference evidence="2" key="1">
    <citation type="submission" date="2016-08" db="EMBL/GenBank/DDBJ databases">
        <authorList>
            <consortium name="Pathogen Informatics"/>
        </authorList>
    </citation>
    <scope>NUCLEOTIDE SEQUENCE</scope>
    <source>
        <strain evidence="2">DS</strain>
    </source>
</reference>
<keyword evidence="1" id="KW-0812">Transmembrane</keyword>
<dbReference type="Proteomes" id="UP000507536">
    <property type="component" value="Unassembled WGS sequence"/>
</dbReference>
<protein>
    <submittedName>
        <fullName evidence="2">CIR protein</fullName>
    </submittedName>
</protein>
<proteinExistence type="predicted"/>
<evidence type="ECO:0000313" key="2">
    <source>
        <dbReference type="EMBL" id="SCL90664.1"/>
    </source>
</evidence>
<feature type="transmembrane region" description="Helical" evidence="1">
    <location>
        <begin position="250"/>
        <end position="271"/>
    </location>
</feature>
<accession>A0A1C6WNW9</accession>
<keyword evidence="1" id="KW-0472">Membrane</keyword>
<dbReference type="EMBL" id="FMIN01000380">
    <property type="protein sequence ID" value="SCL90664.1"/>
    <property type="molecule type" value="Genomic_DNA"/>
</dbReference>
<organism evidence="2">
    <name type="scientific">Plasmodium chabaudi adami</name>
    <dbReference type="NCBI Taxonomy" id="5826"/>
    <lineage>
        <taxon>Eukaryota</taxon>
        <taxon>Sar</taxon>
        <taxon>Alveolata</taxon>
        <taxon>Apicomplexa</taxon>
        <taxon>Aconoidasida</taxon>
        <taxon>Haemosporida</taxon>
        <taxon>Plasmodiidae</taxon>
        <taxon>Plasmodium</taxon>
        <taxon>Plasmodium (Vinckeia)</taxon>
    </lineage>
</organism>
<dbReference type="NCBIfam" id="TIGR01590">
    <property type="entry name" value="yir-bir-cir_Pla"/>
    <property type="match status" value="1"/>
</dbReference>